<feature type="transmembrane region" description="Helical" evidence="9">
    <location>
        <begin position="242"/>
        <end position="260"/>
    </location>
</feature>
<evidence type="ECO:0000313" key="11">
    <source>
        <dbReference type="EMBL" id="GEO42444.1"/>
    </source>
</evidence>
<accession>A0A512E132</accession>
<keyword evidence="6 9" id="KW-1133">Transmembrane helix</keyword>
<dbReference type="RefSeq" id="WP_044435387.1">
    <property type="nucleotide sequence ID" value="NZ_BJYZ01000041.1"/>
</dbReference>
<keyword evidence="7" id="KW-0762">Sugar transport</keyword>
<evidence type="ECO:0000256" key="1">
    <source>
        <dbReference type="ARBA" id="ARBA00004651"/>
    </source>
</evidence>
<dbReference type="AlphaFoldDB" id="A0A512E132"/>
<name>A0A512E132_9PROT</name>
<feature type="transmembrane region" description="Helical" evidence="9">
    <location>
        <begin position="115"/>
        <end position="142"/>
    </location>
</feature>
<dbReference type="InterPro" id="IPR047817">
    <property type="entry name" value="ABC2_TM_bact-type"/>
</dbReference>
<evidence type="ECO:0000256" key="6">
    <source>
        <dbReference type="ARBA" id="ARBA00022989"/>
    </source>
</evidence>
<dbReference type="PANTHER" id="PTHR30413">
    <property type="entry name" value="INNER MEMBRANE TRANSPORT PERMEASE"/>
    <property type="match status" value="1"/>
</dbReference>
<proteinExistence type="inferred from homology"/>
<dbReference type="Pfam" id="PF01061">
    <property type="entry name" value="ABC2_membrane"/>
    <property type="match status" value="1"/>
</dbReference>
<dbReference type="GO" id="GO:0005886">
    <property type="term" value="C:plasma membrane"/>
    <property type="evidence" value="ECO:0007669"/>
    <property type="project" value="UniProtKB-SubCell"/>
</dbReference>
<dbReference type="GO" id="GO:0140359">
    <property type="term" value="F:ABC-type transporter activity"/>
    <property type="evidence" value="ECO:0007669"/>
    <property type="project" value="InterPro"/>
</dbReference>
<evidence type="ECO:0000256" key="9">
    <source>
        <dbReference type="RuleBase" id="RU361157"/>
    </source>
</evidence>
<dbReference type="EMBL" id="BJYZ01000041">
    <property type="protein sequence ID" value="GEO42444.1"/>
    <property type="molecule type" value="Genomic_DNA"/>
</dbReference>
<evidence type="ECO:0000256" key="7">
    <source>
        <dbReference type="ARBA" id="ARBA00023047"/>
    </source>
</evidence>
<keyword evidence="5 9" id="KW-0812">Transmembrane</keyword>
<evidence type="ECO:0000256" key="8">
    <source>
        <dbReference type="ARBA" id="ARBA00023136"/>
    </source>
</evidence>
<dbReference type="GO" id="GO:0015920">
    <property type="term" value="P:lipopolysaccharide transport"/>
    <property type="evidence" value="ECO:0007669"/>
    <property type="project" value="TreeGrafter"/>
</dbReference>
<keyword evidence="3 9" id="KW-0813">Transport</keyword>
<gene>
    <name evidence="11" type="primary">wzm</name>
    <name evidence="11" type="ORF">SAE02_65920</name>
</gene>
<evidence type="ECO:0000259" key="10">
    <source>
        <dbReference type="PROSITE" id="PS51012"/>
    </source>
</evidence>
<evidence type="ECO:0000256" key="3">
    <source>
        <dbReference type="ARBA" id="ARBA00022448"/>
    </source>
</evidence>
<evidence type="ECO:0000256" key="5">
    <source>
        <dbReference type="ARBA" id="ARBA00022692"/>
    </source>
</evidence>
<evidence type="ECO:0000256" key="4">
    <source>
        <dbReference type="ARBA" id="ARBA00022475"/>
    </source>
</evidence>
<evidence type="ECO:0000313" key="12">
    <source>
        <dbReference type="Proteomes" id="UP000321523"/>
    </source>
</evidence>
<feature type="transmembrane region" description="Helical" evidence="9">
    <location>
        <begin position="75"/>
        <end position="94"/>
    </location>
</feature>
<comment type="similarity">
    <text evidence="2 9">Belongs to the ABC-2 integral membrane protein family.</text>
</comment>
<keyword evidence="8 9" id="KW-0472">Membrane</keyword>
<sequence length="271" mass="30202">MSAVFAKVPFAAPLWQYRAFIWSAATREMRLQSMNSVLGWLWPVLNAVALILLYMTLFVEVLKSRLPGSDDSMSYAIYLCIGIINWTYFSSTILRSLNIFGENAMLLKKAGFPKITLPVVVVISQGVQFVIMMAVFAALLIVTGRIPGWALLGMIPLLIIQQTIAISLGILLGTLNVFFRDVGQAVGIILTFWFWLTPIVYPMSILSPAVASFVTTWNPLTRIIVGYHDITLNNTMPDMTDFIGHIVLAAVLSGLAYFCFKRLYSAVQDYL</sequence>
<dbReference type="Proteomes" id="UP000321523">
    <property type="component" value="Unassembled WGS sequence"/>
</dbReference>
<dbReference type="OrthoDB" id="9786910at2"/>
<keyword evidence="7" id="KW-0625">Polysaccharide transport</keyword>
<feature type="transmembrane region" description="Helical" evidence="9">
    <location>
        <begin position="148"/>
        <end position="173"/>
    </location>
</feature>
<feature type="domain" description="ABC transmembrane type-2" evidence="10">
    <location>
        <begin position="38"/>
        <end position="263"/>
    </location>
</feature>
<comment type="caution">
    <text evidence="11">The sequence shown here is derived from an EMBL/GenBank/DDBJ whole genome shotgun (WGS) entry which is preliminary data.</text>
</comment>
<keyword evidence="4 9" id="KW-1003">Cell membrane</keyword>
<dbReference type="PROSITE" id="PS51012">
    <property type="entry name" value="ABC_TM2"/>
    <property type="match status" value="1"/>
</dbReference>
<organism evidence="11 12">
    <name type="scientific">Skermanella aerolata</name>
    <dbReference type="NCBI Taxonomy" id="393310"/>
    <lineage>
        <taxon>Bacteria</taxon>
        <taxon>Pseudomonadati</taxon>
        <taxon>Pseudomonadota</taxon>
        <taxon>Alphaproteobacteria</taxon>
        <taxon>Rhodospirillales</taxon>
        <taxon>Azospirillaceae</taxon>
        <taxon>Skermanella</taxon>
    </lineage>
</organism>
<keyword evidence="12" id="KW-1185">Reference proteome</keyword>
<evidence type="ECO:0000256" key="2">
    <source>
        <dbReference type="ARBA" id="ARBA00007783"/>
    </source>
</evidence>
<dbReference type="GO" id="GO:0015774">
    <property type="term" value="P:polysaccharide transport"/>
    <property type="evidence" value="ECO:0007669"/>
    <property type="project" value="UniProtKB-KW"/>
</dbReference>
<dbReference type="PANTHER" id="PTHR30413:SF10">
    <property type="entry name" value="CAPSULE POLYSACCHARIDE EXPORT INNER-MEMBRANE PROTEIN CTRC"/>
    <property type="match status" value="1"/>
</dbReference>
<feature type="transmembrane region" description="Helical" evidence="9">
    <location>
        <begin position="185"/>
        <end position="204"/>
    </location>
</feature>
<comment type="subcellular location">
    <subcellularLocation>
        <location evidence="9">Cell inner membrane</location>
        <topology evidence="9">Multi-pass membrane protein</topology>
    </subcellularLocation>
    <subcellularLocation>
        <location evidence="1">Cell membrane</location>
        <topology evidence="1">Multi-pass membrane protein</topology>
    </subcellularLocation>
</comment>
<reference evidence="11 12" key="1">
    <citation type="submission" date="2019-07" db="EMBL/GenBank/DDBJ databases">
        <title>Whole genome shotgun sequence of Skermanella aerolata NBRC 106429.</title>
        <authorList>
            <person name="Hosoyama A."/>
            <person name="Uohara A."/>
            <person name="Ohji S."/>
            <person name="Ichikawa N."/>
        </authorList>
    </citation>
    <scope>NUCLEOTIDE SEQUENCE [LARGE SCALE GENOMIC DNA]</scope>
    <source>
        <strain evidence="11 12">NBRC 106429</strain>
    </source>
</reference>
<feature type="transmembrane region" description="Helical" evidence="9">
    <location>
        <begin position="37"/>
        <end position="55"/>
    </location>
</feature>
<protein>
    <recommendedName>
        <fullName evidence="9">Transport permease protein</fullName>
    </recommendedName>
</protein>
<dbReference type="InterPro" id="IPR013525">
    <property type="entry name" value="ABC2_TM"/>
</dbReference>